<evidence type="ECO:0000313" key="2">
    <source>
        <dbReference type="Proteomes" id="UP000078492"/>
    </source>
</evidence>
<accession>A0A151IVM7</accession>
<name>A0A151IVM7_9HYME</name>
<dbReference type="AlphaFoldDB" id="A0A151IVM7"/>
<evidence type="ECO:0000313" key="1">
    <source>
        <dbReference type="EMBL" id="KYN11773.1"/>
    </source>
</evidence>
<proteinExistence type="predicted"/>
<gene>
    <name evidence="1" type="ORF">ALC57_16051</name>
</gene>
<dbReference type="Proteomes" id="UP000078492">
    <property type="component" value="Unassembled WGS sequence"/>
</dbReference>
<keyword evidence="2" id="KW-1185">Reference proteome</keyword>
<reference evidence="1 2" key="1">
    <citation type="submission" date="2015-09" db="EMBL/GenBank/DDBJ databases">
        <title>Trachymyrmex cornetzi WGS genome.</title>
        <authorList>
            <person name="Nygaard S."/>
            <person name="Hu H."/>
            <person name="Boomsma J."/>
            <person name="Zhang G."/>
        </authorList>
    </citation>
    <scope>NUCLEOTIDE SEQUENCE [LARGE SCALE GENOMIC DNA]</scope>
    <source>
        <strain evidence="1">Tcor2-1</strain>
        <tissue evidence="1">Whole body</tissue>
    </source>
</reference>
<organism evidence="1 2">
    <name type="scientific">Trachymyrmex cornetzi</name>
    <dbReference type="NCBI Taxonomy" id="471704"/>
    <lineage>
        <taxon>Eukaryota</taxon>
        <taxon>Metazoa</taxon>
        <taxon>Ecdysozoa</taxon>
        <taxon>Arthropoda</taxon>
        <taxon>Hexapoda</taxon>
        <taxon>Insecta</taxon>
        <taxon>Pterygota</taxon>
        <taxon>Neoptera</taxon>
        <taxon>Endopterygota</taxon>
        <taxon>Hymenoptera</taxon>
        <taxon>Apocrita</taxon>
        <taxon>Aculeata</taxon>
        <taxon>Formicoidea</taxon>
        <taxon>Formicidae</taxon>
        <taxon>Myrmicinae</taxon>
        <taxon>Trachymyrmex</taxon>
    </lineage>
</organism>
<dbReference type="EMBL" id="KQ980890">
    <property type="protein sequence ID" value="KYN11773.1"/>
    <property type="molecule type" value="Genomic_DNA"/>
</dbReference>
<sequence length="118" mass="13732">MPKCEKRRWKGKLVSETVYQQRLKQSQNCKTLNENKINANSKFESEPQNELTQSDYMEGRRIVEFSILAEQLWCVSCKEALSLNYIEKEMHRGLSSILLVRCHKCLLTNAVTAGKQHN</sequence>
<protein>
    <submittedName>
        <fullName evidence="1">Uncharacterized protein</fullName>
    </submittedName>
</protein>